<dbReference type="SUPFAM" id="SSF82185">
    <property type="entry name" value="Histone H3 K4-specific methyltransferase SET7/9 N-terminal domain"/>
    <property type="match status" value="1"/>
</dbReference>
<dbReference type="RefSeq" id="WP_068593069.1">
    <property type="nucleotide sequence ID" value="NZ_LRXL01000045.1"/>
</dbReference>
<evidence type="ECO:0000313" key="2">
    <source>
        <dbReference type="Proteomes" id="UP000077013"/>
    </source>
</evidence>
<protein>
    <submittedName>
        <fullName evidence="1">Uncharacterized protein</fullName>
    </submittedName>
</protein>
<proteinExistence type="predicted"/>
<dbReference type="Gene3D" id="2.20.110.10">
    <property type="entry name" value="Histone H3 K4-specific methyltransferase SET7/9 N-terminal domain"/>
    <property type="match status" value="2"/>
</dbReference>
<dbReference type="OrthoDB" id="7342920at2"/>
<dbReference type="AlphaFoldDB" id="A0A167H5L1"/>
<accession>A0A167H5L1</accession>
<dbReference type="STRING" id="1763537.ULVI_12240"/>
<gene>
    <name evidence="1" type="ORF">ULVI_12240</name>
</gene>
<organism evidence="1 2">
    <name type="scientific">Cochleicola gelatinilyticus</name>
    <dbReference type="NCBI Taxonomy" id="1763537"/>
    <lineage>
        <taxon>Bacteria</taxon>
        <taxon>Pseudomonadati</taxon>
        <taxon>Bacteroidota</taxon>
        <taxon>Flavobacteriia</taxon>
        <taxon>Flavobacteriales</taxon>
        <taxon>Flavobacteriaceae</taxon>
        <taxon>Cochleicola</taxon>
    </lineage>
</organism>
<comment type="caution">
    <text evidence="1">The sequence shown here is derived from an EMBL/GenBank/DDBJ whole genome shotgun (WGS) entry which is preliminary data.</text>
</comment>
<dbReference type="EMBL" id="LRXL01000045">
    <property type="protein sequence ID" value="OAB78239.1"/>
    <property type="molecule type" value="Genomic_DNA"/>
</dbReference>
<name>A0A167H5L1_9FLAO</name>
<reference evidence="1 2" key="1">
    <citation type="submission" date="2016-02" db="EMBL/GenBank/DDBJ databases">
        <title>Ulvibacter sp. LPB0005, isolated from Thais luteostoma.</title>
        <authorList>
            <person name="Shin S.-K."/>
            <person name="Yi H."/>
        </authorList>
    </citation>
    <scope>NUCLEOTIDE SEQUENCE [LARGE SCALE GENOMIC DNA]</scope>
    <source>
        <strain evidence="1 2">LPB0005</strain>
    </source>
</reference>
<dbReference type="Proteomes" id="UP000077013">
    <property type="component" value="Unassembled WGS sequence"/>
</dbReference>
<sequence>MKNFIILIFIIFIGKGFSQNVEPPPIKVYKSEIKTKIENGRLCFFDTYDNKKLNRKYEIFLERTISTDTPIKLDSQFIVAEGNFKNGYKHGLWKTTYESKLVKTENYNNGLMIGRYRVYDLDGDELYRTTLGSNGNGKYKDYYYKTGVLKEEGFYKNGKKEGEWCEYDKQGNMVKTIKFENGVPQ</sequence>
<evidence type="ECO:0000313" key="1">
    <source>
        <dbReference type="EMBL" id="OAB78239.1"/>
    </source>
</evidence>
<keyword evidence="2" id="KW-1185">Reference proteome</keyword>